<dbReference type="GO" id="GO:0008270">
    <property type="term" value="F:zinc ion binding"/>
    <property type="evidence" value="ECO:0007669"/>
    <property type="project" value="UniProtKB-KW"/>
</dbReference>
<dbReference type="PANTHER" id="PTHR23353:SF23">
    <property type="entry name" value="PROTEIN HAIRLESS"/>
    <property type="match status" value="1"/>
</dbReference>
<dbReference type="EMBL" id="AMQM01009311">
    <property type="status" value="NOT_ANNOTATED_CDS"/>
    <property type="molecule type" value="Genomic_DNA"/>
</dbReference>
<feature type="compositionally biased region" description="Acidic residues" evidence="2">
    <location>
        <begin position="579"/>
        <end position="603"/>
    </location>
</feature>
<dbReference type="InParanoid" id="T1FKN7"/>
<keyword evidence="1" id="KW-0479">Metal-binding</keyword>
<reference evidence="5" key="3">
    <citation type="submission" date="2015-06" db="UniProtKB">
        <authorList>
            <consortium name="EnsemblMetazoa"/>
        </authorList>
    </citation>
    <scope>IDENTIFICATION</scope>
</reference>
<dbReference type="Gene3D" id="3.30.160.60">
    <property type="entry name" value="Classic Zinc Finger"/>
    <property type="match status" value="1"/>
</dbReference>
<evidence type="ECO:0000256" key="2">
    <source>
        <dbReference type="SAM" id="MobiDB-lite"/>
    </source>
</evidence>
<dbReference type="EnsemblMetazoa" id="HelroT184146">
    <property type="protein sequence ID" value="HelroP184146"/>
    <property type="gene ID" value="HelroG184146"/>
</dbReference>
<feature type="compositionally biased region" description="Low complexity" evidence="2">
    <location>
        <begin position="231"/>
        <end position="242"/>
    </location>
</feature>
<feature type="domain" description="C2H2-type" evidence="3">
    <location>
        <begin position="518"/>
        <end position="548"/>
    </location>
</feature>
<dbReference type="Proteomes" id="UP000015101">
    <property type="component" value="Unassembled WGS sequence"/>
</dbReference>
<accession>T1FKN7</accession>
<evidence type="ECO:0000256" key="1">
    <source>
        <dbReference type="PROSITE-ProRule" id="PRU00042"/>
    </source>
</evidence>
<feature type="region of interest" description="Disordered" evidence="2">
    <location>
        <begin position="223"/>
        <end position="242"/>
    </location>
</feature>
<dbReference type="PROSITE" id="PS50157">
    <property type="entry name" value="ZINC_FINGER_C2H2_2"/>
    <property type="match status" value="2"/>
</dbReference>
<dbReference type="GeneID" id="20209386"/>
<evidence type="ECO:0000313" key="6">
    <source>
        <dbReference type="Proteomes" id="UP000015101"/>
    </source>
</evidence>
<reference evidence="6" key="1">
    <citation type="submission" date="2012-12" db="EMBL/GenBank/DDBJ databases">
        <authorList>
            <person name="Hellsten U."/>
            <person name="Grimwood J."/>
            <person name="Chapman J.A."/>
            <person name="Shapiro H."/>
            <person name="Aerts A."/>
            <person name="Otillar R.P."/>
            <person name="Terry A.Y."/>
            <person name="Boore J.L."/>
            <person name="Simakov O."/>
            <person name="Marletaz F."/>
            <person name="Cho S.-J."/>
            <person name="Edsinger-Gonzales E."/>
            <person name="Havlak P."/>
            <person name="Kuo D.-H."/>
            <person name="Larsson T."/>
            <person name="Lv J."/>
            <person name="Arendt D."/>
            <person name="Savage R."/>
            <person name="Osoegawa K."/>
            <person name="de Jong P."/>
            <person name="Lindberg D.R."/>
            <person name="Seaver E.C."/>
            <person name="Weisblat D.A."/>
            <person name="Putnam N.H."/>
            <person name="Grigoriev I.V."/>
            <person name="Rokhsar D.S."/>
        </authorList>
    </citation>
    <scope>NUCLEOTIDE SEQUENCE</scope>
</reference>
<feature type="region of interest" description="Disordered" evidence="2">
    <location>
        <begin position="289"/>
        <end position="324"/>
    </location>
</feature>
<evidence type="ECO:0000313" key="4">
    <source>
        <dbReference type="EMBL" id="ESO07078.1"/>
    </source>
</evidence>
<dbReference type="KEGG" id="hro:HELRODRAFT_184146"/>
<dbReference type="PANTHER" id="PTHR23353">
    <property type="entry name" value="RAB-GAP/TBC-RELATED"/>
    <property type="match status" value="1"/>
</dbReference>
<name>T1FKN7_HELRO</name>
<feature type="region of interest" description="Disordered" evidence="2">
    <location>
        <begin position="546"/>
        <end position="617"/>
    </location>
</feature>
<dbReference type="SMART" id="SM00355">
    <property type="entry name" value="ZnF_C2H2"/>
    <property type="match status" value="2"/>
</dbReference>
<evidence type="ECO:0000313" key="5">
    <source>
        <dbReference type="EnsemblMetazoa" id="HelroP184146"/>
    </source>
</evidence>
<feature type="region of interest" description="Disordered" evidence="2">
    <location>
        <begin position="167"/>
        <end position="216"/>
    </location>
</feature>
<dbReference type="RefSeq" id="XP_009014826.1">
    <property type="nucleotide sequence ID" value="XM_009016578.1"/>
</dbReference>
<dbReference type="InterPro" id="IPR053019">
    <property type="entry name" value="GATA_zinc_finger"/>
</dbReference>
<dbReference type="HOGENOM" id="CLU_442973_0_0_1"/>
<dbReference type="PROSITE" id="PS00028">
    <property type="entry name" value="ZINC_FINGER_C2H2_1"/>
    <property type="match status" value="2"/>
</dbReference>
<proteinExistence type="predicted"/>
<feature type="domain" description="C2H2-type" evidence="3">
    <location>
        <begin position="481"/>
        <end position="506"/>
    </location>
</feature>
<dbReference type="InterPro" id="IPR013087">
    <property type="entry name" value="Znf_C2H2_type"/>
</dbReference>
<dbReference type="EMBL" id="KB096242">
    <property type="protein sequence ID" value="ESO07078.1"/>
    <property type="molecule type" value="Genomic_DNA"/>
</dbReference>
<protein>
    <recommendedName>
        <fullName evidence="3">C2H2-type domain-containing protein</fullName>
    </recommendedName>
</protein>
<feature type="compositionally biased region" description="Low complexity" evidence="2">
    <location>
        <begin position="551"/>
        <end position="563"/>
    </location>
</feature>
<dbReference type="AlphaFoldDB" id="T1FKN7"/>
<keyword evidence="1" id="KW-0863">Zinc-finger</keyword>
<dbReference type="CTD" id="20209386"/>
<gene>
    <name evidence="5" type="primary">20209386</name>
    <name evidence="4" type="ORF">HELRODRAFT_184146</name>
</gene>
<organism evidence="5 6">
    <name type="scientific">Helobdella robusta</name>
    <name type="common">Californian leech</name>
    <dbReference type="NCBI Taxonomy" id="6412"/>
    <lineage>
        <taxon>Eukaryota</taxon>
        <taxon>Metazoa</taxon>
        <taxon>Spiralia</taxon>
        <taxon>Lophotrochozoa</taxon>
        <taxon>Annelida</taxon>
        <taxon>Clitellata</taxon>
        <taxon>Hirudinea</taxon>
        <taxon>Rhynchobdellida</taxon>
        <taxon>Glossiphoniidae</taxon>
        <taxon>Helobdella</taxon>
    </lineage>
</organism>
<sequence>MKPDQKRVSALLIQTVSLLCRNGLHFDRSLRIQGLLGITIDEKDVFVVQLDDTLLQKQLNNPPTNTSSANVSQAGTCSKSRNLKNVVTYEDDNNLVRSSAAVKCHQRSEQKLVSAEEGSSSIAIDAHNSSIDYCASVSSKDNSEVGSVNIDNNNDLTTNNLNDFSVISGARHGNDDEGGIPNDQISENVNFQSSSDGKIHNNSNNSSRDDERGDDECGASNCITMADGNKRNNNNIDDNNNNRTVKDVVIENDDEEEEIIFVKSEISSEEQDLIEQHESQQQLQLVSYGTHNNNNNNNGDNLLRREPQQQHHHSGSQFSPVGPNYKFNYHHRKKNNFQAGIENENNIFSQSTFHGDPLANLENSILAPTSAIFENFHHSTLGQEMIKESVCNLFFGAPYRWTYTKYKQMANHSNVQSRKSLSISPHNSSSLALTFPDNSSNNPLQQLGFNSLTAAVAATGDSSLQPLQMCGPRRRSNLKTVVCQYPDCGKTFCHSCHLYRHQRLKHGRRFGVVAQTSFHCQISGCGKVFYRRASLVNHNFNVHNIGPPPNYNNNNNNSNNNNNHSIGHFPPGVNIPTVADDDVIDDDDDDDDVMGGVDDDDDGGGGGGFNSQSDLLG</sequence>
<keyword evidence="6" id="KW-1185">Reference proteome</keyword>
<evidence type="ECO:0000259" key="3">
    <source>
        <dbReference type="PROSITE" id="PS50157"/>
    </source>
</evidence>
<feature type="compositionally biased region" description="Polar residues" evidence="2">
    <location>
        <begin position="183"/>
        <end position="196"/>
    </location>
</feature>
<keyword evidence="1" id="KW-0862">Zinc</keyword>
<reference evidence="4 6" key="2">
    <citation type="journal article" date="2013" name="Nature">
        <title>Insights into bilaterian evolution from three spiralian genomes.</title>
        <authorList>
            <person name="Simakov O."/>
            <person name="Marletaz F."/>
            <person name="Cho S.J."/>
            <person name="Edsinger-Gonzales E."/>
            <person name="Havlak P."/>
            <person name="Hellsten U."/>
            <person name="Kuo D.H."/>
            <person name="Larsson T."/>
            <person name="Lv J."/>
            <person name="Arendt D."/>
            <person name="Savage R."/>
            <person name="Osoegawa K."/>
            <person name="de Jong P."/>
            <person name="Grimwood J."/>
            <person name="Chapman J.A."/>
            <person name="Shapiro H."/>
            <person name="Aerts A."/>
            <person name="Otillar R.P."/>
            <person name="Terry A.Y."/>
            <person name="Boore J.L."/>
            <person name="Grigoriev I.V."/>
            <person name="Lindberg D.R."/>
            <person name="Seaver E.C."/>
            <person name="Weisblat D.A."/>
            <person name="Putnam N.H."/>
            <person name="Rokhsar D.S."/>
        </authorList>
    </citation>
    <scope>NUCLEOTIDE SEQUENCE</scope>
</reference>